<proteinExistence type="predicted"/>
<protein>
    <submittedName>
        <fullName evidence="2">Uncharacterized protein</fullName>
    </submittedName>
</protein>
<sequence length="475" mass="54236">MTNYKRFVSYFYQYDSGRKNNNTGYARIETSDEMCKVSLNCNIRTIPGRACRVYFVKRNRDQAEGILVGTAITKADGVEARVTMPRGVMEDTKVRFYEVTGIVVCFSKDNYFVTEWDDIPITYHQVASFEDKVLNNREEEKEKVESRKQPSVVEIVDTKTEKVIEVVEVLPESSNLVSGTKNEDKERLEKVDNTEAVLDNAEISFDNSLENIEDTVENSIVTNDAGVQEETIVLDEDRVTQGNVVEQIENAIVGDESDESQIEEIKAADITDSQSSREEISEDSNGVEKGREDERKEANKEVEFMVSSIEAARAEGSVEADELVLDDNDEMVNAADCKTTPSMSEKDGWCDHPSARSIMDRFPHMYPFDDGEITECVRIEPKDLGLLPMDSWVLGNNSFLLHSFSTYRHLLFARKMSREGIYYMIMVPGAYNIREKHMAGMFGFKDFKCSRRRKLRDGDFGYWYAYIDYSNASTF</sequence>
<evidence type="ECO:0000313" key="2">
    <source>
        <dbReference type="EMBL" id="ABX44243.1"/>
    </source>
</evidence>
<evidence type="ECO:0000256" key="1">
    <source>
        <dbReference type="SAM" id="MobiDB-lite"/>
    </source>
</evidence>
<reference evidence="3" key="1">
    <citation type="submission" date="2007-11" db="EMBL/GenBank/DDBJ databases">
        <title>Complete genome sequence of Clostridium phytofermentans ISDg.</title>
        <authorList>
            <person name="Leschine S.B."/>
            <person name="Warnick T.A."/>
            <person name="Blanchard J.L."/>
            <person name="Schnell D.J."/>
            <person name="Petit E.L."/>
            <person name="LaTouf W.G."/>
            <person name="Copeland A."/>
            <person name="Lucas S."/>
            <person name="Lapidus A."/>
            <person name="Barry K."/>
            <person name="Glavina del Rio T."/>
            <person name="Dalin E."/>
            <person name="Tice H."/>
            <person name="Pitluck S."/>
            <person name="Kiss H."/>
            <person name="Brettin T."/>
            <person name="Bruce D."/>
            <person name="Detter J.C."/>
            <person name="Han C."/>
            <person name="Kuske C."/>
            <person name="Schmutz J."/>
            <person name="Larimer F."/>
            <person name="Land M."/>
            <person name="Hauser L."/>
            <person name="Kyrpides N."/>
            <person name="Kim E.A."/>
            <person name="Richardson P."/>
        </authorList>
    </citation>
    <scope>NUCLEOTIDE SEQUENCE [LARGE SCALE GENOMIC DNA]</scope>
    <source>
        <strain evidence="3">ATCC 700394 / DSM 18823 / ISDg</strain>
    </source>
</reference>
<dbReference type="AlphaFoldDB" id="A9KL94"/>
<feature type="compositionally biased region" description="Basic and acidic residues" evidence="1">
    <location>
        <begin position="286"/>
        <end position="300"/>
    </location>
</feature>
<evidence type="ECO:0000313" key="3">
    <source>
        <dbReference type="Proteomes" id="UP000000370"/>
    </source>
</evidence>
<dbReference type="RefSeq" id="WP_012201890.1">
    <property type="nucleotide sequence ID" value="NC_010001.1"/>
</dbReference>
<organism evidence="2 3">
    <name type="scientific">Lachnoclostridium phytofermentans (strain ATCC 700394 / DSM 18823 / ISDg)</name>
    <name type="common">Clostridium phytofermentans</name>
    <dbReference type="NCBI Taxonomy" id="357809"/>
    <lineage>
        <taxon>Bacteria</taxon>
        <taxon>Bacillati</taxon>
        <taxon>Bacillota</taxon>
        <taxon>Clostridia</taxon>
        <taxon>Lachnospirales</taxon>
        <taxon>Lachnospiraceae</taxon>
    </lineage>
</organism>
<feature type="region of interest" description="Disordered" evidence="1">
    <location>
        <begin position="267"/>
        <end position="300"/>
    </location>
</feature>
<gene>
    <name evidence="2" type="ordered locus">Cphy_3896</name>
</gene>
<dbReference type="KEGG" id="cpy:Cphy_3896"/>
<dbReference type="eggNOG" id="ENOG5030VT8">
    <property type="taxonomic scope" value="Bacteria"/>
</dbReference>
<dbReference type="EMBL" id="CP000885">
    <property type="protein sequence ID" value="ABX44243.1"/>
    <property type="molecule type" value="Genomic_DNA"/>
</dbReference>
<dbReference type="OrthoDB" id="9814510at2"/>
<accession>A9KL94</accession>
<keyword evidence="3" id="KW-1185">Reference proteome</keyword>
<dbReference type="STRING" id="357809.Cphy_3896"/>
<name>A9KL94_LACP7</name>
<dbReference type="Proteomes" id="UP000000370">
    <property type="component" value="Chromosome"/>
</dbReference>
<feature type="compositionally biased region" description="Basic and acidic residues" evidence="1">
    <location>
        <begin position="267"/>
        <end position="279"/>
    </location>
</feature>
<dbReference type="HOGENOM" id="CLU_643628_0_0_9"/>